<evidence type="ECO:0000256" key="2">
    <source>
        <dbReference type="ARBA" id="ARBA00004236"/>
    </source>
</evidence>
<evidence type="ECO:0000256" key="7">
    <source>
        <dbReference type="ARBA" id="ARBA00022692"/>
    </source>
</evidence>
<dbReference type="Gene3D" id="3.30.1390.30">
    <property type="entry name" value="Penicillin-binding protein 2a, domain 3"/>
    <property type="match status" value="1"/>
</dbReference>
<feature type="domain" description="Penicillin-binding protein transpeptidase" evidence="14">
    <location>
        <begin position="269"/>
        <end position="603"/>
    </location>
</feature>
<dbReference type="NCBIfam" id="TIGR03423">
    <property type="entry name" value="pbp2_mrdA"/>
    <property type="match status" value="1"/>
</dbReference>
<evidence type="ECO:0000313" key="17">
    <source>
        <dbReference type="Proteomes" id="UP001144205"/>
    </source>
</evidence>
<evidence type="ECO:0000256" key="13">
    <source>
        <dbReference type="ARBA" id="ARBA00023316"/>
    </source>
</evidence>
<dbReference type="InterPro" id="IPR005311">
    <property type="entry name" value="PBP_dimer"/>
</dbReference>
<dbReference type="Pfam" id="PF03717">
    <property type="entry name" value="PBP_dimer"/>
    <property type="match status" value="1"/>
</dbReference>
<dbReference type="RefSeq" id="WP_281842429.1">
    <property type="nucleotide sequence ID" value="NZ_BROH01000006.1"/>
</dbReference>
<evidence type="ECO:0000256" key="3">
    <source>
        <dbReference type="ARBA" id="ARBA00022475"/>
    </source>
</evidence>
<sequence>MRRSPADSEKSARLITRRGLLLGTAQLAFAGVLVGRMRYMQLEQADEYRMLADQNRINIRLLPPARGLIFDRKGVLLAGNEQNYRIVMVREDAGDPEAVLDRLGKLVWLDPAETEKALAEMTRRSPFVPVTIADRVSWDDVAEVAVNAPALPGVSPEMGLSRVYPLGADFAHIVGYVGPVSDYDLDRLEDPDPLLQIPRFQIGKTGVEADYESALRGSAGTSRVEVNAVGRVMRELTREEGEQGASVQLTLNHSLQNFCEARLAGESAAVVIMDSRNGDILAMASAPSFDPNKFVRGISSRDYSALLEDPYRPLPNKASQGIYPPGSTFKMVTALAALEDGLIQVEDTFTCRGFVEVSGRRFHCWSRGGHGKVDLVRSLRESCDVYYYELSQLVGIEKIAAMARNLGLGIRHDVPLGSVAEGLIPTRAWKREVRDAEWLIGDTLNATIGQGYVLASPLQLAVMTARIASGTQISPRLVRAIDGVEQPVHGQVPLDIDPVHLEAVRLGMYEVVNGARGTAGSSRVVAEGLRMAGKTGTSQVRNITAAERARGVTSNDDLPWERRDHALFVGYAPHDVPEISVSVVVEHGGGGSTAAAPIGRDVLLAALYDDVPPLSAYPASQRGTIRSRLEALDLRAPQAPSEGRSRA</sequence>
<keyword evidence="8" id="KW-0378">Hydrolase</keyword>
<dbReference type="PANTHER" id="PTHR30627">
    <property type="entry name" value="PEPTIDOGLYCAN D,D-TRANSPEPTIDASE"/>
    <property type="match status" value="1"/>
</dbReference>
<evidence type="ECO:0000256" key="1">
    <source>
        <dbReference type="ARBA" id="ARBA00004167"/>
    </source>
</evidence>
<keyword evidence="13" id="KW-0961">Cell wall biogenesis/degradation</keyword>
<evidence type="ECO:0000259" key="15">
    <source>
        <dbReference type="Pfam" id="PF03717"/>
    </source>
</evidence>
<evidence type="ECO:0000313" key="16">
    <source>
        <dbReference type="EMBL" id="GKY88387.1"/>
    </source>
</evidence>
<dbReference type="InterPro" id="IPR012338">
    <property type="entry name" value="Beta-lactam/transpept-like"/>
</dbReference>
<dbReference type="SUPFAM" id="SSF56519">
    <property type="entry name" value="Penicillin binding protein dimerisation domain"/>
    <property type="match status" value="1"/>
</dbReference>
<dbReference type="InterPro" id="IPR017790">
    <property type="entry name" value="Penicillin-binding_protein_2"/>
</dbReference>
<keyword evidence="11" id="KW-1133">Transmembrane helix</keyword>
<dbReference type="InterPro" id="IPR036138">
    <property type="entry name" value="PBP_dimer_sf"/>
</dbReference>
<dbReference type="Gene3D" id="3.90.1310.10">
    <property type="entry name" value="Penicillin-binding protein 2a (Domain 2)"/>
    <property type="match status" value="1"/>
</dbReference>
<keyword evidence="10" id="KW-0573">Peptidoglycan synthesis</keyword>
<dbReference type="InterPro" id="IPR001460">
    <property type="entry name" value="PCN-bd_Tpept"/>
</dbReference>
<protein>
    <submittedName>
        <fullName evidence="16">Peptidoglycan glycosyltransferase</fullName>
    </submittedName>
</protein>
<evidence type="ECO:0000256" key="4">
    <source>
        <dbReference type="ARBA" id="ARBA00022519"/>
    </source>
</evidence>
<keyword evidence="17" id="KW-1185">Reference proteome</keyword>
<keyword evidence="6" id="KW-0645">Protease</keyword>
<keyword evidence="5" id="KW-0121">Carboxypeptidase</keyword>
<evidence type="ECO:0000256" key="8">
    <source>
        <dbReference type="ARBA" id="ARBA00022801"/>
    </source>
</evidence>
<comment type="subcellular location">
    <subcellularLocation>
        <location evidence="2">Cell membrane</location>
    </subcellularLocation>
    <subcellularLocation>
        <location evidence="1">Membrane</location>
        <topology evidence="1">Single-pass membrane protein</topology>
    </subcellularLocation>
</comment>
<gene>
    <name evidence="16" type="primary">pbpA</name>
    <name evidence="16" type="ORF">STA1M1_22560</name>
</gene>
<keyword evidence="4" id="KW-0997">Cell inner membrane</keyword>
<proteinExistence type="predicted"/>
<dbReference type="Pfam" id="PF00905">
    <property type="entry name" value="Transpeptidase"/>
    <property type="match status" value="1"/>
</dbReference>
<dbReference type="InterPro" id="IPR050515">
    <property type="entry name" value="Beta-lactam/transpept"/>
</dbReference>
<organism evidence="16 17">
    <name type="scientific">Sinisalibacter aestuarii</name>
    <dbReference type="NCBI Taxonomy" id="2949426"/>
    <lineage>
        <taxon>Bacteria</taxon>
        <taxon>Pseudomonadati</taxon>
        <taxon>Pseudomonadota</taxon>
        <taxon>Alphaproteobacteria</taxon>
        <taxon>Rhodobacterales</taxon>
        <taxon>Roseobacteraceae</taxon>
        <taxon>Sinisalibacter</taxon>
    </lineage>
</organism>
<comment type="caution">
    <text evidence="16">The sequence shown here is derived from an EMBL/GenBank/DDBJ whole genome shotgun (WGS) entry which is preliminary data.</text>
</comment>
<dbReference type="Gene3D" id="3.40.710.10">
    <property type="entry name" value="DD-peptidase/beta-lactamase superfamily"/>
    <property type="match status" value="1"/>
</dbReference>
<name>A0ABQ5LW99_9RHOB</name>
<keyword evidence="3" id="KW-1003">Cell membrane</keyword>
<evidence type="ECO:0000259" key="14">
    <source>
        <dbReference type="Pfam" id="PF00905"/>
    </source>
</evidence>
<dbReference type="SUPFAM" id="SSF56601">
    <property type="entry name" value="beta-lactamase/transpeptidase-like"/>
    <property type="match status" value="1"/>
</dbReference>
<evidence type="ECO:0000256" key="11">
    <source>
        <dbReference type="ARBA" id="ARBA00022989"/>
    </source>
</evidence>
<accession>A0ABQ5LW99</accession>
<keyword evidence="9" id="KW-0133">Cell shape</keyword>
<keyword evidence="12" id="KW-0472">Membrane</keyword>
<evidence type="ECO:0000256" key="5">
    <source>
        <dbReference type="ARBA" id="ARBA00022645"/>
    </source>
</evidence>
<evidence type="ECO:0000256" key="9">
    <source>
        <dbReference type="ARBA" id="ARBA00022960"/>
    </source>
</evidence>
<keyword evidence="7" id="KW-0812">Transmembrane</keyword>
<reference evidence="16" key="1">
    <citation type="journal article" date="2023" name="Int. J. Syst. Evol. Microbiol.">
        <title>Sinisalibacter aestuarii sp. nov., isolated from estuarine sediment of the Arakawa River.</title>
        <authorList>
            <person name="Arafat S.T."/>
            <person name="Hirano S."/>
            <person name="Sato A."/>
            <person name="Takeuchi K."/>
            <person name="Yasuda T."/>
            <person name="Terahara T."/>
            <person name="Hamada M."/>
            <person name="Kobayashi T."/>
        </authorList>
    </citation>
    <scope>NUCLEOTIDE SEQUENCE</scope>
    <source>
        <strain evidence="16">B-399</strain>
    </source>
</reference>
<dbReference type="Proteomes" id="UP001144205">
    <property type="component" value="Unassembled WGS sequence"/>
</dbReference>
<evidence type="ECO:0000256" key="6">
    <source>
        <dbReference type="ARBA" id="ARBA00022670"/>
    </source>
</evidence>
<dbReference type="PANTHER" id="PTHR30627:SF2">
    <property type="entry name" value="PEPTIDOGLYCAN D,D-TRANSPEPTIDASE MRDA"/>
    <property type="match status" value="1"/>
</dbReference>
<dbReference type="EMBL" id="BROH01000006">
    <property type="protein sequence ID" value="GKY88387.1"/>
    <property type="molecule type" value="Genomic_DNA"/>
</dbReference>
<evidence type="ECO:0000256" key="10">
    <source>
        <dbReference type="ARBA" id="ARBA00022984"/>
    </source>
</evidence>
<evidence type="ECO:0000256" key="12">
    <source>
        <dbReference type="ARBA" id="ARBA00023136"/>
    </source>
</evidence>
<feature type="domain" description="Penicillin-binding protein dimerisation" evidence="15">
    <location>
        <begin position="63"/>
        <end position="236"/>
    </location>
</feature>